<accession>A0A6L9SGW1</accession>
<evidence type="ECO:0000313" key="1">
    <source>
        <dbReference type="EMBL" id="NEE03320.1"/>
    </source>
</evidence>
<name>A0A6L9SGW1_9ACTN</name>
<dbReference type="EMBL" id="JAAGOA010000021">
    <property type="protein sequence ID" value="NEE03320.1"/>
    <property type="molecule type" value="Genomic_DNA"/>
</dbReference>
<protein>
    <submittedName>
        <fullName evidence="1">Uncharacterized protein</fullName>
    </submittedName>
</protein>
<dbReference type="Proteomes" id="UP000475214">
    <property type="component" value="Unassembled WGS sequence"/>
</dbReference>
<dbReference type="Pfam" id="PF11512">
    <property type="entry name" value="Atu4866"/>
    <property type="match status" value="1"/>
</dbReference>
<organism evidence="1 2">
    <name type="scientific">Phytoactinopolyspora halotolerans</name>
    <dbReference type="NCBI Taxonomy" id="1981512"/>
    <lineage>
        <taxon>Bacteria</taxon>
        <taxon>Bacillati</taxon>
        <taxon>Actinomycetota</taxon>
        <taxon>Actinomycetes</taxon>
        <taxon>Jiangellales</taxon>
        <taxon>Jiangellaceae</taxon>
        <taxon>Phytoactinopolyspora</taxon>
    </lineage>
</organism>
<dbReference type="AlphaFoldDB" id="A0A6L9SGW1"/>
<dbReference type="Gene3D" id="2.40.128.290">
    <property type="entry name" value="Uncharacterised protein Atu4866, PF11512"/>
    <property type="match status" value="1"/>
</dbReference>
<evidence type="ECO:0000313" key="2">
    <source>
        <dbReference type="Proteomes" id="UP000475214"/>
    </source>
</evidence>
<sequence length="214" mass="23828">MTTACSFPRSFVVTGACVMQTPQTEVSGDLYVSDGVFVPEAPDREIETISARGAYAVPLMVDSAVAQRPDFQHGIYDLVSGNSATFALVRRTVSEPQIRQMLIVDPDDLMAEYIDGHLEVWQGEATRPAGEDLIDSAARAMWVGTWEDAGRGLQQHLMPDGRYSETRGGRANAYTGRYWVRERRITYLDDSGFWAFGELLDDTLHHAGFVMTRK</sequence>
<comment type="caution">
    <text evidence="1">The sequence shown here is derived from an EMBL/GenBank/DDBJ whole genome shotgun (WGS) entry which is preliminary data.</text>
</comment>
<keyword evidence="2" id="KW-1185">Reference proteome</keyword>
<dbReference type="InterPro" id="IPR020955">
    <property type="entry name" value="Uncharacterised_Atu4866"/>
</dbReference>
<reference evidence="1 2" key="1">
    <citation type="submission" date="2020-02" db="EMBL/GenBank/DDBJ databases">
        <authorList>
            <person name="Li X.-J."/>
            <person name="Han X.-M."/>
        </authorList>
    </citation>
    <scope>NUCLEOTIDE SEQUENCE [LARGE SCALE GENOMIC DNA]</scope>
    <source>
        <strain evidence="1 2">CCTCC AB 2017055</strain>
    </source>
</reference>
<proteinExistence type="predicted"/>
<gene>
    <name evidence="1" type="ORF">G1H10_24435</name>
</gene>
<dbReference type="InterPro" id="IPR038646">
    <property type="entry name" value="Atu4866-like_sf"/>
</dbReference>